<dbReference type="Gene3D" id="2.40.100.10">
    <property type="entry name" value="Cyclophilin-like"/>
    <property type="match status" value="1"/>
</dbReference>
<evidence type="ECO:0000256" key="2">
    <source>
        <dbReference type="ARBA" id="ARBA00022801"/>
    </source>
</evidence>
<evidence type="ECO:0000256" key="1">
    <source>
        <dbReference type="ARBA" id="ARBA00022741"/>
    </source>
</evidence>
<dbReference type="NCBIfam" id="TIGR00724">
    <property type="entry name" value="urea_amlyse_rel"/>
    <property type="match status" value="1"/>
</dbReference>
<dbReference type="PANTHER" id="PTHR43309">
    <property type="entry name" value="5-OXOPROLINASE SUBUNIT C"/>
    <property type="match status" value="1"/>
</dbReference>
<dbReference type="RefSeq" id="WP_160547036.1">
    <property type="nucleotide sequence ID" value="NZ_JBHLUU010000122.1"/>
</dbReference>
<keyword evidence="2" id="KW-0378">Hydrolase</keyword>
<evidence type="ECO:0000313" key="6">
    <source>
        <dbReference type="Proteomes" id="UP001589738"/>
    </source>
</evidence>
<evidence type="ECO:0000259" key="4">
    <source>
        <dbReference type="SMART" id="SM00797"/>
    </source>
</evidence>
<feature type="domain" description="Carboxyltransferase" evidence="4">
    <location>
        <begin position="24"/>
        <end position="304"/>
    </location>
</feature>
<dbReference type="InterPro" id="IPR003778">
    <property type="entry name" value="CT_A_B"/>
</dbReference>
<dbReference type="InterPro" id="IPR052708">
    <property type="entry name" value="PxpC"/>
</dbReference>
<comment type="caution">
    <text evidence="5">The sequence shown here is derived from an EMBL/GenBank/DDBJ whole genome shotgun (WGS) entry which is preliminary data.</text>
</comment>
<dbReference type="InterPro" id="IPR029000">
    <property type="entry name" value="Cyclophilin-like_dom_sf"/>
</dbReference>
<keyword evidence="3" id="KW-0067">ATP-binding</keyword>
<name>A0ABV6KVY5_9BACI</name>
<keyword evidence="1" id="KW-0547">Nucleotide-binding</keyword>
<organism evidence="5 6">
    <name type="scientific">Robertmurraya beringensis</name>
    <dbReference type="NCBI Taxonomy" id="641660"/>
    <lineage>
        <taxon>Bacteria</taxon>
        <taxon>Bacillati</taxon>
        <taxon>Bacillota</taxon>
        <taxon>Bacilli</taxon>
        <taxon>Bacillales</taxon>
        <taxon>Bacillaceae</taxon>
        <taxon>Robertmurraya</taxon>
    </lineage>
</organism>
<dbReference type="PANTHER" id="PTHR43309:SF5">
    <property type="entry name" value="5-OXOPROLINASE SUBUNIT C"/>
    <property type="match status" value="1"/>
</dbReference>
<dbReference type="SUPFAM" id="SSF50891">
    <property type="entry name" value="Cyclophilin-like"/>
    <property type="match status" value="1"/>
</dbReference>
<gene>
    <name evidence="5" type="ORF">ACFFHF_20080</name>
</gene>
<accession>A0ABV6KVY5</accession>
<evidence type="ECO:0000313" key="5">
    <source>
        <dbReference type="EMBL" id="MFC0477492.1"/>
    </source>
</evidence>
<protein>
    <submittedName>
        <fullName evidence="5">Biotin-dependent carboxyltransferase family protein</fullName>
    </submittedName>
</protein>
<sequence>MSITVLKPGLLTTIQDLGRFHYQAKGFGTSGALDLYSHRLANWLVGNEENEATIEITLIGPTLLFQCSAVISICGADLSPTLNGIKIDNGRTLQVSNGDILSFSTIRNGSRAYLAVSGGIHSPSKFGSRSTDIRSKIGGQYGRPLKAKDRLLIPSSYLLHRIQWKLSPELHNHVTENRKVRFTKGKQFDLFTNSSHQAFISSDYQINKDSNRMGIRLNGPPLQLQTKKELITEGVAHGSVQVPPNGQPIILLSDRQTTGGYPKIAQIASADLPYLAQKKPGEMVSFEEITLQESQKLYGRMNHLMRVQKTIIKEGLKGVIQHGS</sequence>
<dbReference type="EMBL" id="JBHLUU010000122">
    <property type="protein sequence ID" value="MFC0477492.1"/>
    <property type="molecule type" value="Genomic_DNA"/>
</dbReference>
<proteinExistence type="predicted"/>
<dbReference type="SMART" id="SM00797">
    <property type="entry name" value="AHS2"/>
    <property type="match status" value="1"/>
</dbReference>
<dbReference type="Proteomes" id="UP001589738">
    <property type="component" value="Unassembled WGS sequence"/>
</dbReference>
<keyword evidence="6" id="KW-1185">Reference proteome</keyword>
<reference evidence="5 6" key="1">
    <citation type="submission" date="2024-09" db="EMBL/GenBank/DDBJ databases">
        <authorList>
            <person name="Sun Q."/>
            <person name="Mori K."/>
        </authorList>
    </citation>
    <scope>NUCLEOTIDE SEQUENCE [LARGE SCALE GENOMIC DNA]</scope>
    <source>
        <strain evidence="5 6">CGMCC 1.9126</strain>
    </source>
</reference>
<evidence type="ECO:0000256" key="3">
    <source>
        <dbReference type="ARBA" id="ARBA00022840"/>
    </source>
</evidence>
<dbReference type="Pfam" id="PF02626">
    <property type="entry name" value="CT_A_B"/>
    <property type="match status" value="1"/>
</dbReference>